<dbReference type="RefSeq" id="WP_088772358.1">
    <property type="nucleotide sequence ID" value="NZ_AP023082.1"/>
</dbReference>
<dbReference type="InterPro" id="IPR038765">
    <property type="entry name" value="Papain-like_cys_pep_sf"/>
</dbReference>
<evidence type="ECO:0008006" key="3">
    <source>
        <dbReference type="Google" id="ProtNLM"/>
    </source>
</evidence>
<dbReference type="EMBL" id="CP022132">
    <property type="protein sequence ID" value="ASG67839.1"/>
    <property type="molecule type" value="Genomic_DNA"/>
</dbReference>
<protein>
    <recommendedName>
        <fullName evidence="3">Peptidoglycan peptidase</fullName>
    </recommendedName>
</protein>
<dbReference type="Gene3D" id="3.90.1720.10">
    <property type="entry name" value="endopeptidase domain like (from Nostoc punctiforme)"/>
    <property type="match status" value="1"/>
</dbReference>
<dbReference type="Pfam" id="PF05708">
    <property type="entry name" value="Peptidase_C92"/>
    <property type="match status" value="1"/>
</dbReference>
<dbReference type="SUPFAM" id="SSF54001">
    <property type="entry name" value="Cysteine proteinases"/>
    <property type="match status" value="1"/>
</dbReference>
<proteinExistence type="predicted"/>
<dbReference type="Proteomes" id="UP000249910">
    <property type="component" value="Chromosome"/>
</dbReference>
<reference evidence="1 2" key="1">
    <citation type="submission" date="2017-06" db="EMBL/GenBank/DDBJ databases">
        <title>Complete genome of Francisella halioticida.</title>
        <authorList>
            <person name="Sjodin A."/>
        </authorList>
    </citation>
    <scope>NUCLEOTIDE SEQUENCE [LARGE SCALE GENOMIC DNA]</scope>
    <source>
        <strain evidence="1 2">DSM 23729</strain>
    </source>
</reference>
<sequence length="182" mass="21369">MNIKNLKKGDVIFISDSSEKNISELSMGYDQHSYYHCVLYMGYRELVEAIDINGVIRTDISKYSNKKVLVARVNEDQNFLDKIISQAEEFIGFGYNKLFLPNIEKKLYCSELIHEVFNLVSKQKYFTQHKLNYISESDFTVSQYWIEFYSQHGLKVPQGLSGSHPNNLSLDEKFYERFFLNI</sequence>
<evidence type="ECO:0000313" key="2">
    <source>
        <dbReference type="Proteomes" id="UP000249910"/>
    </source>
</evidence>
<evidence type="ECO:0000313" key="1">
    <source>
        <dbReference type="EMBL" id="ASG67839.1"/>
    </source>
</evidence>
<organism evidence="1 2">
    <name type="scientific">Francisella halioticida</name>
    <dbReference type="NCBI Taxonomy" id="549298"/>
    <lineage>
        <taxon>Bacteria</taxon>
        <taxon>Pseudomonadati</taxon>
        <taxon>Pseudomonadota</taxon>
        <taxon>Gammaproteobacteria</taxon>
        <taxon>Thiotrichales</taxon>
        <taxon>Francisellaceae</taxon>
        <taxon>Francisella</taxon>
    </lineage>
</organism>
<name>A0ABM6LZ48_9GAMM</name>
<gene>
    <name evidence="1" type="ORF">CDV26_05060</name>
</gene>
<keyword evidence="2" id="KW-1185">Reference proteome</keyword>
<accession>A0ABM6LZ48</accession>
<dbReference type="InterPro" id="IPR024453">
    <property type="entry name" value="Peptidase_C92"/>
</dbReference>